<dbReference type="PANTHER" id="PTHR47260:SF2">
    <property type="entry name" value="THIOESTERASE DOMAIN-CONTAINING PROTEIN-RELATED"/>
    <property type="match status" value="1"/>
</dbReference>
<dbReference type="InterPro" id="IPR029069">
    <property type="entry name" value="HotDog_dom_sf"/>
</dbReference>
<feature type="domain" description="Thioesterase" evidence="1">
    <location>
        <begin position="199"/>
        <end position="254"/>
    </location>
</feature>
<reference evidence="2" key="2">
    <citation type="submission" date="2021-02" db="EMBL/GenBank/DDBJ databases">
        <title>Aspergillus puulaauensis MK2 genome sequence.</title>
        <authorList>
            <person name="Futagami T."/>
            <person name="Mori K."/>
            <person name="Kadooka C."/>
            <person name="Tanaka T."/>
        </authorList>
    </citation>
    <scope>NUCLEOTIDE SEQUENCE</scope>
    <source>
        <strain evidence="2">MK2</strain>
    </source>
</reference>
<dbReference type="Proteomes" id="UP000654913">
    <property type="component" value="Chromosome 1"/>
</dbReference>
<dbReference type="KEGG" id="apuu:APUU_11962A"/>
<dbReference type="OrthoDB" id="506431at2759"/>
<dbReference type="Pfam" id="PF03061">
    <property type="entry name" value="4HBT"/>
    <property type="match status" value="1"/>
</dbReference>
<accession>A0A7R8AGY8</accession>
<organism evidence="2 3">
    <name type="scientific">Aspergillus puulaauensis</name>
    <dbReference type="NCBI Taxonomy" id="1220207"/>
    <lineage>
        <taxon>Eukaryota</taxon>
        <taxon>Fungi</taxon>
        <taxon>Dikarya</taxon>
        <taxon>Ascomycota</taxon>
        <taxon>Pezizomycotina</taxon>
        <taxon>Eurotiomycetes</taxon>
        <taxon>Eurotiomycetidae</taxon>
        <taxon>Eurotiales</taxon>
        <taxon>Aspergillaceae</taxon>
        <taxon>Aspergillus</taxon>
    </lineage>
</organism>
<keyword evidence="3" id="KW-1185">Reference proteome</keyword>
<dbReference type="RefSeq" id="XP_041551328.1">
    <property type="nucleotide sequence ID" value="XM_041698110.1"/>
</dbReference>
<dbReference type="EMBL" id="AP024443">
    <property type="protein sequence ID" value="BCS19134.1"/>
    <property type="molecule type" value="Genomic_DNA"/>
</dbReference>
<evidence type="ECO:0000259" key="1">
    <source>
        <dbReference type="Pfam" id="PF03061"/>
    </source>
</evidence>
<dbReference type="AlphaFoldDB" id="A0A7R8AGY8"/>
<dbReference type="InterPro" id="IPR052061">
    <property type="entry name" value="PTE-AB_protein"/>
</dbReference>
<dbReference type="SUPFAM" id="SSF54637">
    <property type="entry name" value="Thioesterase/thiol ester dehydrase-isomerase"/>
    <property type="match status" value="1"/>
</dbReference>
<dbReference type="GeneID" id="64969139"/>
<reference evidence="2" key="1">
    <citation type="submission" date="2021-01" db="EMBL/GenBank/DDBJ databases">
        <authorList>
            <consortium name="Aspergillus puulaauensis MK2 genome sequencing consortium"/>
            <person name="Kazuki M."/>
            <person name="Futagami T."/>
        </authorList>
    </citation>
    <scope>NUCLEOTIDE SEQUENCE</scope>
    <source>
        <strain evidence="2">MK2</strain>
    </source>
</reference>
<evidence type="ECO:0000313" key="2">
    <source>
        <dbReference type="EMBL" id="BCS19134.1"/>
    </source>
</evidence>
<name>A0A7R8AGY8_9EURO</name>
<gene>
    <name evidence="2" type="ORF">APUU_11962A</name>
</gene>
<sequence length="330" mass="37129">MVLRLRASGRASIAPQTCCYFRRQQYLFPIEMRPIRVYHSKWPRPRQLFSGNRHYGLQLQIRQPLSTAPRLVSRNREPLLYPVAGARYASTAKPSTQPTTASSNQTQQSIEDLLSSLPLTRYLRSSTSPKYIEFRPYRTMHPSAQSTHLVTTSLLSNPTKLPTDPIFFLTSPSTKTKTQTQPQIIATAYLSTHLTGHAGYIHGGLPFLLFDDVFARLAAEIFPSRVGMTATMGLDFRAPAVPGRVYVWRAFVEKRESERKVWVRGEMRCLREFGVGEMSARNVVDIDVDVAGGDGDGVSVEEREGVLVAEARALFVEPRRVEGMVPLYPN</sequence>
<evidence type="ECO:0000313" key="3">
    <source>
        <dbReference type="Proteomes" id="UP000654913"/>
    </source>
</evidence>
<proteinExistence type="predicted"/>
<dbReference type="CDD" id="cd03443">
    <property type="entry name" value="PaaI_thioesterase"/>
    <property type="match status" value="1"/>
</dbReference>
<dbReference type="PANTHER" id="PTHR47260">
    <property type="entry name" value="UPF0644 PROTEIN PB2B4.06"/>
    <property type="match status" value="1"/>
</dbReference>
<dbReference type="Gene3D" id="3.10.129.10">
    <property type="entry name" value="Hotdog Thioesterase"/>
    <property type="match status" value="1"/>
</dbReference>
<protein>
    <recommendedName>
        <fullName evidence="1">Thioesterase domain-containing protein</fullName>
    </recommendedName>
</protein>
<dbReference type="InterPro" id="IPR006683">
    <property type="entry name" value="Thioestr_dom"/>
</dbReference>